<dbReference type="Pfam" id="PF24764">
    <property type="entry name" value="rva_4"/>
    <property type="match status" value="1"/>
</dbReference>
<reference evidence="2" key="1">
    <citation type="journal article" date="2019" name="bioRxiv">
        <title>The Genome of the Zebra Mussel, Dreissena polymorpha: A Resource for Invasive Species Research.</title>
        <authorList>
            <person name="McCartney M.A."/>
            <person name="Auch B."/>
            <person name="Kono T."/>
            <person name="Mallez S."/>
            <person name="Zhang Y."/>
            <person name="Obille A."/>
            <person name="Becker A."/>
            <person name="Abrahante J.E."/>
            <person name="Garbe J."/>
            <person name="Badalamenti J.P."/>
            <person name="Herman A."/>
            <person name="Mangelson H."/>
            <person name="Liachko I."/>
            <person name="Sullivan S."/>
            <person name="Sone E.D."/>
            <person name="Koren S."/>
            <person name="Silverstein K.A.T."/>
            <person name="Beckman K.B."/>
            <person name="Gohl D.M."/>
        </authorList>
    </citation>
    <scope>NUCLEOTIDE SEQUENCE</scope>
    <source>
        <strain evidence="2">Duluth1</strain>
        <tissue evidence="2">Whole animal</tissue>
    </source>
</reference>
<feature type="domain" description="Integrase core" evidence="1">
    <location>
        <begin position="50"/>
        <end position="181"/>
    </location>
</feature>
<name>A0A9D4DRE2_DREPO</name>
<protein>
    <recommendedName>
        <fullName evidence="1">Integrase core domain-containing protein</fullName>
    </recommendedName>
</protein>
<organism evidence="2 3">
    <name type="scientific">Dreissena polymorpha</name>
    <name type="common">Zebra mussel</name>
    <name type="synonym">Mytilus polymorpha</name>
    <dbReference type="NCBI Taxonomy" id="45954"/>
    <lineage>
        <taxon>Eukaryota</taxon>
        <taxon>Metazoa</taxon>
        <taxon>Spiralia</taxon>
        <taxon>Lophotrochozoa</taxon>
        <taxon>Mollusca</taxon>
        <taxon>Bivalvia</taxon>
        <taxon>Autobranchia</taxon>
        <taxon>Heteroconchia</taxon>
        <taxon>Euheterodonta</taxon>
        <taxon>Imparidentia</taxon>
        <taxon>Neoheterodontei</taxon>
        <taxon>Myida</taxon>
        <taxon>Dreissenoidea</taxon>
        <taxon>Dreissenidae</taxon>
        <taxon>Dreissena</taxon>
    </lineage>
</organism>
<reference evidence="2" key="2">
    <citation type="submission" date="2020-11" db="EMBL/GenBank/DDBJ databases">
        <authorList>
            <person name="McCartney M.A."/>
            <person name="Auch B."/>
            <person name="Kono T."/>
            <person name="Mallez S."/>
            <person name="Becker A."/>
            <person name="Gohl D.M."/>
            <person name="Silverstein K.A.T."/>
            <person name="Koren S."/>
            <person name="Bechman K.B."/>
            <person name="Herman A."/>
            <person name="Abrahante J.E."/>
            <person name="Garbe J."/>
        </authorList>
    </citation>
    <scope>NUCLEOTIDE SEQUENCE</scope>
    <source>
        <strain evidence="2">Duluth1</strain>
        <tissue evidence="2">Whole animal</tissue>
    </source>
</reference>
<evidence type="ECO:0000313" key="2">
    <source>
        <dbReference type="EMBL" id="KAH3753436.1"/>
    </source>
</evidence>
<proteinExistence type="predicted"/>
<dbReference type="InterPro" id="IPR058913">
    <property type="entry name" value="Integrase_dom_put"/>
</dbReference>
<keyword evidence="3" id="KW-1185">Reference proteome</keyword>
<dbReference type="Proteomes" id="UP000828390">
    <property type="component" value="Unassembled WGS sequence"/>
</dbReference>
<dbReference type="PANTHER" id="PTHR46791:SF13">
    <property type="entry name" value="CLR5 DOMAIN-CONTAINING PROTEIN"/>
    <property type="match status" value="1"/>
</dbReference>
<dbReference type="PANTHER" id="PTHR46791">
    <property type="entry name" value="EXPRESSED PROTEIN"/>
    <property type="match status" value="1"/>
</dbReference>
<comment type="caution">
    <text evidence="2">The sequence shown here is derived from an EMBL/GenBank/DDBJ whole genome shotgun (WGS) entry which is preliminary data.</text>
</comment>
<accession>A0A9D4DRE2</accession>
<dbReference type="AlphaFoldDB" id="A0A9D4DRE2"/>
<sequence>MAVCGYKTIWKLVNTTTNVKVTQETTRCVCKVIDPEGVALRSAHRLRRRVYTNKDLNFTIHIDGYNKLKPFGIAIHVAVDGFSSCVLWLEACYLNNDPRIIAGFFINFVKRIGRLLRLVRGDAGTENVWVRAMQIAFRFNDRDNMSGMNSYTTGRSTGNQRIERFGVNLKSQIYCVLEELF</sequence>
<evidence type="ECO:0000313" key="3">
    <source>
        <dbReference type="Proteomes" id="UP000828390"/>
    </source>
</evidence>
<gene>
    <name evidence="2" type="ORF">DPMN_188072</name>
</gene>
<evidence type="ECO:0000259" key="1">
    <source>
        <dbReference type="Pfam" id="PF24764"/>
    </source>
</evidence>
<dbReference type="EMBL" id="JAIWYP010000010">
    <property type="protein sequence ID" value="KAH3753436.1"/>
    <property type="molecule type" value="Genomic_DNA"/>
</dbReference>